<accession>A0A1B1YIH0</accession>
<evidence type="ECO:0000256" key="5">
    <source>
        <dbReference type="ARBA" id="ARBA00022801"/>
    </source>
</evidence>
<dbReference type="Pfam" id="PF05343">
    <property type="entry name" value="Peptidase_M42"/>
    <property type="match status" value="1"/>
</dbReference>
<feature type="binding site" evidence="8">
    <location>
        <position position="312"/>
    </location>
    <ligand>
        <name>Zn(2+)</name>
        <dbReference type="ChEBI" id="CHEBI:29105"/>
        <label>2</label>
    </ligand>
</feature>
<feature type="binding site" evidence="8">
    <location>
        <position position="173"/>
    </location>
    <ligand>
        <name>Zn(2+)</name>
        <dbReference type="ChEBI" id="CHEBI:29105"/>
        <label>1</label>
    </ligand>
</feature>
<organism evidence="9 10">
    <name type="scientific">Thermoclostridium stercorarium subsp. leptospartum DSM 9219</name>
    <dbReference type="NCBI Taxonomy" id="1346611"/>
    <lineage>
        <taxon>Bacteria</taxon>
        <taxon>Bacillati</taxon>
        <taxon>Bacillota</taxon>
        <taxon>Clostridia</taxon>
        <taxon>Eubacteriales</taxon>
        <taxon>Oscillospiraceae</taxon>
        <taxon>Thermoclostridium</taxon>
    </lineage>
</organism>
<evidence type="ECO:0000256" key="3">
    <source>
        <dbReference type="ARBA" id="ARBA00022670"/>
    </source>
</evidence>
<evidence type="ECO:0000256" key="1">
    <source>
        <dbReference type="ARBA" id="ARBA00006272"/>
    </source>
</evidence>
<proteinExistence type="inferred from homology"/>
<dbReference type="PANTHER" id="PTHR32481">
    <property type="entry name" value="AMINOPEPTIDASE"/>
    <property type="match status" value="1"/>
</dbReference>
<evidence type="ECO:0000313" key="9">
    <source>
        <dbReference type="EMBL" id="ANX00580.1"/>
    </source>
</evidence>
<evidence type="ECO:0000313" key="10">
    <source>
        <dbReference type="Proteomes" id="UP000092931"/>
    </source>
</evidence>
<evidence type="ECO:0000256" key="4">
    <source>
        <dbReference type="ARBA" id="ARBA00022723"/>
    </source>
</evidence>
<dbReference type="GO" id="GO:0046872">
    <property type="term" value="F:metal ion binding"/>
    <property type="evidence" value="ECO:0007669"/>
    <property type="project" value="UniProtKB-UniRule"/>
</dbReference>
<evidence type="ECO:0000256" key="7">
    <source>
        <dbReference type="PIRSR" id="PIRSR001123-1"/>
    </source>
</evidence>
<reference evidence="9 10" key="1">
    <citation type="submission" date="2016-02" db="EMBL/GenBank/DDBJ databases">
        <title>Comparison of Clostridium stercorarium subspecies using comparative genomics and transcriptomics.</title>
        <authorList>
            <person name="Schellenberg J."/>
            <person name="Thallinger G."/>
            <person name="Levin D.B."/>
            <person name="Zhang X."/>
            <person name="Alvare G."/>
            <person name="Fristensky B."/>
            <person name="Sparling R."/>
        </authorList>
    </citation>
    <scope>NUCLEOTIDE SEQUENCE [LARGE SCALE GENOMIC DNA]</scope>
    <source>
        <strain evidence="9 10">DSM 9219</strain>
    </source>
</reference>
<dbReference type="RefSeq" id="WP_034843208.1">
    <property type="nucleotide sequence ID" value="NZ_CP014673.1"/>
</dbReference>
<dbReference type="CDD" id="cd05656">
    <property type="entry name" value="M42_Frv"/>
    <property type="match status" value="1"/>
</dbReference>
<dbReference type="GO" id="GO:0006508">
    <property type="term" value="P:proteolysis"/>
    <property type="evidence" value="ECO:0007669"/>
    <property type="project" value="UniProtKB-KW"/>
</dbReference>
<feature type="binding site" evidence="8">
    <location>
        <position position="173"/>
    </location>
    <ligand>
        <name>Zn(2+)</name>
        <dbReference type="ChEBI" id="CHEBI:29105"/>
        <label>2</label>
    </ligand>
</feature>
<dbReference type="InterPro" id="IPR023367">
    <property type="entry name" value="Peptidase_M42_dom2"/>
</dbReference>
<dbReference type="InterPro" id="IPR008007">
    <property type="entry name" value="Peptidase_M42"/>
</dbReference>
<evidence type="ECO:0000256" key="8">
    <source>
        <dbReference type="PIRSR" id="PIRSR001123-2"/>
    </source>
</evidence>
<dbReference type="Gene3D" id="2.40.30.40">
    <property type="entry name" value="Peptidase M42, domain 2"/>
    <property type="match status" value="1"/>
</dbReference>
<keyword evidence="5" id="KW-0378">Hydrolase</keyword>
<keyword evidence="3" id="KW-0645">Protease</keyword>
<name>A0A1B1YIH0_THEST</name>
<dbReference type="GO" id="GO:0004177">
    <property type="term" value="F:aminopeptidase activity"/>
    <property type="evidence" value="ECO:0007669"/>
    <property type="project" value="UniProtKB-UniRule"/>
</dbReference>
<keyword evidence="4 8" id="KW-0479">Metal-binding</keyword>
<keyword evidence="2 9" id="KW-0031">Aminopeptidase</keyword>
<dbReference type="EMBL" id="CP014673">
    <property type="protein sequence ID" value="ANX00580.1"/>
    <property type="molecule type" value="Genomic_DNA"/>
</dbReference>
<protein>
    <submittedName>
        <fullName evidence="9">Aminopeptidase</fullName>
    </submittedName>
</protein>
<feature type="binding site" evidence="8">
    <location>
        <position position="63"/>
    </location>
    <ligand>
        <name>Zn(2+)</name>
        <dbReference type="ChEBI" id="CHEBI:29105"/>
        <label>1</label>
    </ligand>
</feature>
<feature type="binding site" evidence="8">
    <location>
        <position position="202"/>
    </location>
    <ligand>
        <name>Zn(2+)</name>
        <dbReference type="ChEBI" id="CHEBI:29105"/>
        <label>2</label>
    </ligand>
</feature>
<dbReference type="SUPFAM" id="SSF101821">
    <property type="entry name" value="Aminopeptidase/glucanase lid domain"/>
    <property type="match status" value="1"/>
</dbReference>
<feature type="binding site" evidence="8">
    <location>
        <position position="224"/>
    </location>
    <ligand>
        <name>Zn(2+)</name>
        <dbReference type="ChEBI" id="CHEBI:29105"/>
        <label>1</label>
    </ligand>
</feature>
<gene>
    <name evidence="9" type="ORF">CSTERLE_02720</name>
</gene>
<evidence type="ECO:0000256" key="6">
    <source>
        <dbReference type="PIRNR" id="PIRNR001123"/>
    </source>
</evidence>
<comment type="similarity">
    <text evidence="1 6">Belongs to the peptidase M42 family.</text>
</comment>
<dbReference type="AlphaFoldDB" id="A0A1B1YIH0"/>
<comment type="cofactor">
    <cofactor evidence="8">
        <name>a divalent metal cation</name>
        <dbReference type="ChEBI" id="CHEBI:60240"/>
    </cofactor>
    <text evidence="8">Binds 2 divalent metal cations per subunit.</text>
</comment>
<dbReference type="SUPFAM" id="SSF53187">
    <property type="entry name" value="Zn-dependent exopeptidases"/>
    <property type="match status" value="1"/>
</dbReference>
<dbReference type="Proteomes" id="UP000092931">
    <property type="component" value="Chromosome"/>
</dbReference>
<dbReference type="InterPro" id="IPR051464">
    <property type="entry name" value="Peptidase_M42_aminopept"/>
</dbReference>
<sequence>MRQKLAELTRLDGISGNEQNVRNFIIQNLPDKSLKYYVDNIGNLIVKGRSNGNCNLRVMVAAHMDEVGFMVNYITDDGKLKFSPVGGVDSRILIGQHVRVGKDKIPGVIGYKSIHLQDKSERESVVKIKSLYIDIATKDRENAQELVSTGDYVAFASEPVFFGDGKIKAKALDDRAGCAVIMELLKETWPFELYACFTVQEEIGLRGALVAANRVKPDIGIVLEGTTCADVPKVKEHETSTIMGKGPSISFADRTSLADRELFNHFINTAEKEGIRYQIKNTVSGGNDAGRIQTSGTGVRTLVVSVPCRYIHSPVSVLDLNDLDNMLKLVSRSLHTLPEALGR</sequence>
<feature type="active site" description="Proton acceptor" evidence="7">
    <location>
        <position position="201"/>
    </location>
</feature>
<evidence type="ECO:0000256" key="2">
    <source>
        <dbReference type="ARBA" id="ARBA00022438"/>
    </source>
</evidence>
<dbReference type="PIRSF" id="PIRSF001123">
    <property type="entry name" value="PepA_GA"/>
    <property type="match status" value="1"/>
</dbReference>
<dbReference type="PANTHER" id="PTHR32481:SF5">
    <property type="entry name" value="ENDOGLUCANASE"/>
    <property type="match status" value="1"/>
</dbReference>
<dbReference type="Gene3D" id="3.40.630.10">
    <property type="entry name" value="Zn peptidases"/>
    <property type="match status" value="1"/>
</dbReference>